<dbReference type="Pfam" id="PF10626">
    <property type="entry name" value="TraO"/>
    <property type="match status" value="1"/>
</dbReference>
<reference evidence="1 2" key="1">
    <citation type="submission" date="2018-10" db="EMBL/GenBank/DDBJ databases">
        <title>Genomic Encyclopedia of Archaeal and Bacterial Type Strains, Phase II (KMG-II): from individual species to whole genera.</title>
        <authorList>
            <person name="Goeker M."/>
        </authorList>
    </citation>
    <scope>NUCLEOTIDE SEQUENCE [LARGE SCALE GENOMIC DNA]</scope>
    <source>
        <strain evidence="1 2">DSM 14219</strain>
    </source>
</reference>
<name>A0A495SQW5_9FLAO</name>
<dbReference type="EMBL" id="RBXB01000001">
    <property type="protein sequence ID" value="RKT01784.1"/>
    <property type="molecule type" value="Genomic_DNA"/>
</dbReference>
<protein>
    <submittedName>
        <fullName evidence="1">Conjugative transposon protein TraO</fullName>
    </submittedName>
</protein>
<keyword evidence="2" id="KW-1185">Reference proteome</keyword>
<dbReference type="AlphaFoldDB" id="A0A495SQW5"/>
<dbReference type="RefSeq" id="WP_170148973.1">
    <property type="nucleotide sequence ID" value="NZ_RBXB01000001.1"/>
</dbReference>
<dbReference type="InterPro" id="IPR018899">
    <property type="entry name" value="Conjug_transposon_Tra0"/>
</dbReference>
<dbReference type="Proteomes" id="UP000272428">
    <property type="component" value="Unassembled WGS sequence"/>
</dbReference>
<evidence type="ECO:0000313" key="1">
    <source>
        <dbReference type="EMBL" id="RKT01784.1"/>
    </source>
</evidence>
<comment type="caution">
    <text evidence="1">The sequence shown here is derived from an EMBL/GenBank/DDBJ whole genome shotgun (WGS) entry which is preliminary data.</text>
</comment>
<accession>A0A495SQW5</accession>
<evidence type="ECO:0000313" key="2">
    <source>
        <dbReference type="Proteomes" id="UP000272428"/>
    </source>
</evidence>
<organism evidence="1 2">
    <name type="scientific">Chryseobacterium defluvii</name>
    <dbReference type="NCBI Taxonomy" id="160396"/>
    <lineage>
        <taxon>Bacteria</taxon>
        <taxon>Pseudomonadati</taxon>
        <taxon>Bacteroidota</taxon>
        <taxon>Flavobacteriia</taxon>
        <taxon>Flavobacteriales</taxon>
        <taxon>Weeksellaceae</taxon>
        <taxon>Chryseobacterium group</taxon>
        <taxon>Chryseobacterium</taxon>
    </lineage>
</organism>
<proteinExistence type="predicted"/>
<gene>
    <name evidence="1" type="ORF">BCF58_1009</name>
</gene>
<sequence>MKYIVYILLLVFMMTSQVKGQRQLPGQKGISVSSGIFSMKEPRDNYYFQLSFTKNTRSGNYQIWSAEYQHRSITYGVQKLPLEIYLGEGGYSFRFLGNYSKSLNLYLGLTAAAGYQNINKGNYILPDGAIILDKSGLIYGTGGKLSLEFYITDKIMVLLQTKAYLFWGTSVNRLSPSVGMGIRLNL</sequence>